<dbReference type="PRINTS" id="PR00502">
    <property type="entry name" value="NUDIXFAMILY"/>
</dbReference>
<evidence type="ECO:0000259" key="11">
    <source>
        <dbReference type="PROSITE" id="PS51462"/>
    </source>
</evidence>
<dbReference type="GO" id="GO:1901909">
    <property type="term" value="P:diadenosine hexaphosphate catabolic process"/>
    <property type="evidence" value="ECO:0000318"/>
    <property type="project" value="GO_Central"/>
</dbReference>
<comment type="subcellular location">
    <subcellularLocation>
        <location evidence="2">Cytoplasm</location>
    </subcellularLocation>
</comment>
<dbReference type="HOGENOM" id="CLU_037162_1_0_1"/>
<dbReference type="SUPFAM" id="SSF55811">
    <property type="entry name" value="Nudix"/>
    <property type="match status" value="1"/>
</dbReference>
<proteinExistence type="inferred from homology"/>
<dbReference type="GO" id="GO:0046872">
    <property type="term" value="F:metal ion binding"/>
    <property type="evidence" value="ECO:0007669"/>
    <property type="project" value="UniProtKB-KW"/>
</dbReference>
<keyword evidence="8" id="KW-0460">Magnesium</keyword>
<evidence type="ECO:0000256" key="4">
    <source>
        <dbReference type="ARBA" id="ARBA00012527"/>
    </source>
</evidence>
<name>A7S5S1_NEMVE</name>
<reference evidence="12 13" key="1">
    <citation type="journal article" date="2007" name="Science">
        <title>Sea anemone genome reveals ancestral eumetazoan gene repertoire and genomic organization.</title>
        <authorList>
            <person name="Putnam N.H."/>
            <person name="Srivastava M."/>
            <person name="Hellsten U."/>
            <person name="Dirks B."/>
            <person name="Chapman J."/>
            <person name="Salamov A."/>
            <person name="Terry A."/>
            <person name="Shapiro H."/>
            <person name="Lindquist E."/>
            <person name="Kapitonov V.V."/>
            <person name="Jurka J."/>
            <person name="Genikhovich G."/>
            <person name="Grigoriev I.V."/>
            <person name="Lucas S.M."/>
            <person name="Steele R.E."/>
            <person name="Finnerty J.R."/>
            <person name="Technau U."/>
            <person name="Martindale M.Q."/>
            <person name="Rokhsar D.S."/>
        </authorList>
    </citation>
    <scope>NUCLEOTIDE SEQUENCE [LARGE SCALE GENOMIC DNA]</scope>
    <source>
        <strain evidence="13">CH2 X CH6</strain>
    </source>
</reference>
<keyword evidence="7 10" id="KW-0378">Hydrolase</keyword>
<dbReference type="eggNOG" id="KOG2839">
    <property type="taxonomic scope" value="Eukaryota"/>
</dbReference>
<dbReference type="OMA" id="NTCNPTC"/>
<dbReference type="PANTHER" id="PTHR12629:SF0">
    <property type="entry name" value="DIPHOSPHOINOSITOL-POLYPHOSPHATE DIPHOSPHATASE"/>
    <property type="match status" value="1"/>
</dbReference>
<dbReference type="Pfam" id="PF00293">
    <property type="entry name" value="NUDIX"/>
    <property type="match status" value="1"/>
</dbReference>
<comment type="catalytic activity">
    <reaction evidence="9">
        <text>diphospho-myo-inositol polyphosphate + H2O = myo-inositol polyphosphate + phosphate.</text>
        <dbReference type="EC" id="3.6.1.52"/>
    </reaction>
</comment>
<dbReference type="Proteomes" id="UP000001593">
    <property type="component" value="Unassembled WGS sequence"/>
</dbReference>
<dbReference type="Gene3D" id="3.90.79.10">
    <property type="entry name" value="Nucleoside Triphosphate Pyrophosphohydrolase"/>
    <property type="match status" value="1"/>
</dbReference>
<comment type="similarity">
    <text evidence="3">Belongs to the Nudix hydrolase family. DIPP subfamily.</text>
</comment>
<keyword evidence="6" id="KW-0479">Metal-binding</keyword>
<dbReference type="GO" id="GO:0034431">
    <property type="term" value="F:bis(5'-adenosyl)-hexaphosphatase activity"/>
    <property type="evidence" value="ECO:0000318"/>
    <property type="project" value="GO_Central"/>
</dbReference>
<accession>A7S5S1</accession>
<evidence type="ECO:0000313" key="12">
    <source>
        <dbReference type="EMBL" id="EDO40923.1"/>
    </source>
</evidence>
<dbReference type="GO" id="GO:1901911">
    <property type="term" value="P:adenosine 5'-(hexahydrogen pentaphosphate) catabolic process"/>
    <property type="evidence" value="ECO:0000318"/>
    <property type="project" value="GO_Central"/>
</dbReference>
<organism evidence="12 13">
    <name type="scientific">Nematostella vectensis</name>
    <name type="common">Starlet sea anemone</name>
    <dbReference type="NCBI Taxonomy" id="45351"/>
    <lineage>
        <taxon>Eukaryota</taxon>
        <taxon>Metazoa</taxon>
        <taxon>Cnidaria</taxon>
        <taxon>Anthozoa</taxon>
        <taxon>Hexacorallia</taxon>
        <taxon>Actiniaria</taxon>
        <taxon>Edwardsiidae</taxon>
        <taxon>Nematostella</taxon>
    </lineage>
</organism>
<dbReference type="InterPro" id="IPR015797">
    <property type="entry name" value="NUDIX_hydrolase-like_dom_sf"/>
</dbReference>
<dbReference type="GO" id="GO:1901907">
    <property type="term" value="P:diadenosine pentaphosphate catabolic process"/>
    <property type="evidence" value="ECO:0000318"/>
    <property type="project" value="GO_Central"/>
</dbReference>
<gene>
    <name evidence="12" type="ORF">NEMVEDRAFT_v1g166771</name>
</gene>
<protein>
    <recommendedName>
        <fullName evidence="4">diphosphoinositol-polyphosphate diphosphatase</fullName>
        <ecNumber evidence="4">3.6.1.52</ecNumber>
    </recommendedName>
</protein>
<dbReference type="GO" id="GO:0000298">
    <property type="term" value="F:endopolyphosphatase activity"/>
    <property type="evidence" value="ECO:0000318"/>
    <property type="project" value="GO_Central"/>
</dbReference>
<evidence type="ECO:0000256" key="10">
    <source>
        <dbReference type="RuleBase" id="RU003476"/>
    </source>
</evidence>
<keyword evidence="13" id="KW-1185">Reference proteome</keyword>
<dbReference type="PROSITE" id="PS51462">
    <property type="entry name" value="NUDIX"/>
    <property type="match status" value="1"/>
</dbReference>
<dbReference type="STRING" id="45351.A7S5S1"/>
<comment type="cofactor">
    <cofactor evidence="1">
        <name>Mg(2+)</name>
        <dbReference type="ChEBI" id="CHEBI:18420"/>
    </cofactor>
</comment>
<dbReference type="GO" id="GO:0034432">
    <property type="term" value="F:bis(5'-adenosyl)-pentaphosphatase activity"/>
    <property type="evidence" value="ECO:0000318"/>
    <property type="project" value="GO_Central"/>
</dbReference>
<dbReference type="FunFam" id="3.90.79.10:FF:000002">
    <property type="entry name" value="diphosphoinositol polyphosphate phosphohydrolase 1"/>
    <property type="match status" value="1"/>
</dbReference>
<evidence type="ECO:0000256" key="8">
    <source>
        <dbReference type="ARBA" id="ARBA00022842"/>
    </source>
</evidence>
<evidence type="ECO:0000256" key="9">
    <source>
        <dbReference type="ARBA" id="ARBA00033994"/>
    </source>
</evidence>
<keyword evidence="5" id="KW-0963">Cytoplasm</keyword>
<dbReference type="InterPro" id="IPR020084">
    <property type="entry name" value="NUDIX_hydrolase_CS"/>
</dbReference>
<evidence type="ECO:0000256" key="7">
    <source>
        <dbReference type="ARBA" id="ARBA00022801"/>
    </source>
</evidence>
<dbReference type="OrthoDB" id="2011998at2759"/>
<evidence type="ECO:0000256" key="1">
    <source>
        <dbReference type="ARBA" id="ARBA00001946"/>
    </source>
</evidence>
<dbReference type="KEGG" id="nve:5512675"/>
<dbReference type="EMBL" id="DS469584">
    <property type="protein sequence ID" value="EDO40923.1"/>
    <property type="molecule type" value="Genomic_DNA"/>
</dbReference>
<dbReference type="InParanoid" id="A7S5S1"/>
<dbReference type="CDD" id="cd04666">
    <property type="entry name" value="NUDIX_DIPP2_like_Nudt4"/>
    <property type="match status" value="1"/>
</dbReference>
<dbReference type="PROSITE" id="PS00893">
    <property type="entry name" value="NUDIX_BOX"/>
    <property type="match status" value="1"/>
</dbReference>
<sequence length="145" mass="16489">MIKNSNKGSRTYDEDGYVKRAGCVCFRTELEKEVLLVSSSKHPDKWVVPAGGIEPGEEPKETAIREVQEEAGVKGKLGRCLGVFKNDNSRSKTWVFVLTVTEELEVWDEARNGRKRSWFPIEKARDILSSRPVQQMYVTQAINSR</sequence>
<dbReference type="GO" id="GO:0071543">
    <property type="term" value="P:diphosphoinositol polyphosphate metabolic process"/>
    <property type="evidence" value="ECO:0000318"/>
    <property type="project" value="GO_Central"/>
</dbReference>
<evidence type="ECO:0000313" key="13">
    <source>
        <dbReference type="Proteomes" id="UP000001593"/>
    </source>
</evidence>
<dbReference type="PhylomeDB" id="A7S5S1"/>
<dbReference type="InterPro" id="IPR047198">
    <property type="entry name" value="DDP-like_NUDIX"/>
</dbReference>
<dbReference type="PANTHER" id="PTHR12629">
    <property type="entry name" value="DIPHOSPHOINOSITOL POLYPHOSPHATE PHOSPHOHYDROLASE"/>
    <property type="match status" value="1"/>
</dbReference>
<evidence type="ECO:0000256" key="3">
    <source>
        <dbReference type="ARBA" id="ARBA00008266"/>
    </source>
</evidence>
<evidence type="ECO:0000256" key="5">
    <source>
        <dbReference type="ARBA" id="ARBA00022490"/>
    </source>
</evidence>
<dbReference type="GO" id="GO:0005737">
    <property type="term" value="C:cytoplasm"/>
    <property type="evidence" value="ECO:0000318"/>
    <property type="project" value="GO_Central"/>
</dbReference>
<dbReference type="InterPro" id="IPR020476">
    <property type="entry name" value="Nudix_hydrolase"/>
</dbReference>
<evidence type="ECO:0000256" key="6">
    <source>
        <dbReference type="ARBA" id="ARBA00022723"/>
    </source>
</evidence>
<feature type="domain" description="Nudix hydrolase" evidence="11">
    <location>
        <begin position="16"/>
        <end position="142"/>
    </location>
</feature>
<evidence type="ECO:0000256" key="2">
    <source>
        <dbReference type="ARBA" id="ARBA00004496"/>
    </source>
</evidence>
<dbReference type="AlphaFoldDB" id="A7S5S1"/>
<dbReference type="InterPro" id="IPR000086">
    <property type="entry name" value="NUDIX_hydrolase_dom"/>
</dbReference>
<dbReference type="EC" id="3.6.1.52" evidence="4"/>
<dbReference type="GO" id="GO:0005634">
    <property type="term" value="C:nucleus"/>
    <property type="evidence" value="ECO:0000318"/>
    <property type="project" value="GO_Central"/>
</dbReference>
<dbReference type="GO" id="GO:0008486">
    <property type="term" value="F:diphosphoinositol-polyphosphate diphosphatase activity"/>
    <property type="evidence" value="ECO:0000318"/>
    <property type="project" value="GO_Central"/>
</dbReference>